<sequence>MEIAPVPHRSGRGEWRRLTLGLLVLVPVVLLVLLPAVLGLDRYVVTDTAAPGTGRGSVVLARETPRGDLRSGDVVTVSTARGSQDPSDERLTRRITSIDGDLAQLNGGLQVRLEQDTYARVWLTIPWIGYPFVVDGGWVLLVMIAVAALPLALRGGRRRRRRTRRSMPSGLPRPTLPVG</sequence>
<gene>
    <name evidence="3" type="ORF">GRQ65_13415</name>
</gene>
<name>A0A6L7EY80_9ACTN</name>
<evidence type="ECO:0008006" key="5">
    <source>
        <dbReference type="Google" id="ProtNLM"/>
    </source>
</evidence>
<keyword evidence="2" id="KW-0472">Membrane</keyword>
<feature type="transmembrane region" description="Helical" evidence="2">
    <location>
        <begin position="128"/>
        <end position="153"/>
    </location>
</feature>
<protein>
    <recommendedName>
        <fullName evidence="5">Signal peptidase I</fullName>
    </recommendedName>
</protein>
<dbReference type="RefSeq" id="WP_160878467.1">
    <property type="nucleotide sequence ID" value="NZ_WUEK01000007.1"/>
</dbReference>
<evidence type="ECO:0000313" key="3">
    <source>
        <dbReference type="EMBL" id="MXG90548.1"/>
    </source>
</evidence>
<dbReference type="AlphaFoldDB" id="A0A6L7EY80"/>
<dbReference type="EMBL" id="WUEK01000007">
    <property type="protein sequence ID" value="MXG90548.1"/>
    <property type="molecule type" value="Genomic_DNA"/>
</dbReference>
<dbReference type="Proteomes" id="UP000473325">
    <property type="component" value="Unassembled WGS sequence"/>
</dbReference>
<keyword evidence="2" id="KW-1133">Transmembrane helix</keyword>
<accession>A0A6L7EY80</accession>
<keyword evidence="4" id="KW-1185">Reference proteome</keyword>
<feature type="region of interest" description="Disordered" evidence="1">
    <location>
        <begin position="158"/>
        <end position="179"/>
    </location>
</feature>
<proteinExistence type="predicted"/>
<evidence type="ECO:0000256" key="1">
    <source>
        <dbReference type="SAM" id="MobiDB-lite"/>
    </source>
</evidence>
<organism evidence="3 4">
    <name type="scientific">Nocardioides flavescens</name>
    <dbReference type="NCBI Taxonomy" id="2691959"/>
    <lineage>
        <taxon>Bacteria</taxon>
        <taxon>Bacillati</taxon>
        <taxon>Actinomycetota</taxon>
        <taxon>Actinomycetes</taxon>
        <taxon>Propionibacteriales</taxon>
        <taxon>Nocardioidaceae</taxon>
        <taxon>Nocardioides</taxon>
    </lineage>
</organism>
<evidence type="ECO:0000256" key="2">
    <source>
        <dbReference type="SAM" id="Phobius"/>
    </source>
</evidence>
<reference evidence="3 4" key="1">
    <citation type="submission" date="2019-12" db="EMBL/GenBank/DDBJ databases">
        <authorList>
            <person name="Kun Z."/>
        </authorList>
    </citation>
    <scope>NUCLEOTIDE SEQUENCE [LARGE SCALE GENOMIC DNA]</scope>
    <source>
        <strain evidence="3 4">YIM 123512</strain>
    </source>
</reference>
<evidence type="ECO:0000313" key="4">
    <source>
        <dbReference type="Proteomes" id="UP000473325"/>
    </source>
</evidence>
<comment type="caution">
    <text evidence="3">The sequence shown here is derived from an EMBL/GenBank/DDBJ whole genome shotgun (WGS) entry which is preliminary data.</text>
</comment>
<feature type="transmembrane region" description="Helical" evidence="2">
    <location>
        <begin position="18"/>
        <end position="38"/>
    </location>
</feature>
<keyword evidence="2" id="KW-0812">Transmembrane</keyword>